<evidence type="ECO:0000256" key="5">
    <source>
        <dbReference type="ARBA" id="ARBA00022833"/>
    </source>
</evidence>
<dbReference type="InterPro" id="IPR013083">
    <property type="entry name" value="Znf_RING/FYVE/PHD"/>
</dbReference>
<dbReference type="CDD" id="cd16454">
    <property type="entry name" value="RING-H2_PA-TM-RING"/>
    <property type="match status" value="1"/>
</dbReference>
<dbReference type="EMBL" id="NDIQ01000021">
    <property type="protein sequence ID" value="PRT54264.1"/>
    <property type="molecule type" value="Genomic_DNA"/>
</dbReference>
<feature type="transmembrane region" description="Helical" evidence="10">
    <location>
        <begin position="165"/>
        <end position="189"/>
    </location>
</feature>
<feature type="domain" description="RING-type" evidence="11">
    <location>
        <begin position="321"/>
        <end position="363"/>
    </location>
</feature>
<dbReference type="InterPro" id="IPR001841">
    <property type="entry name" value="Znf_RING"/>
</dbReference>
<comment type="subcellular location">
    <subcellularLocation>
        <location evidence="1">Membrane</location>
    </subcellularLocation>
</comment>
<protein>
    <recommendedName>
        <fullName evidence="11">RING-type domain-containing protein</fullName>
    </recommendedName>
</protein>
<evidence type="ECO:0000256" key="8">
    <source>
        <dbReference type="PROSITE-ProRule" id="PRU00175"/>
    </source>
</evidence>
<evidence type="ECO:0000256" key="3">
    <source>
        <dbReference type="ARBA" id="ARBA00022723"/>
    </source>
</evidence>
<dbReference type="GO" id="GO:0008270">
    <property type="term" value="F:zinc ion binding"/>
    <property type="evidence" value="ECO:0007669"/>
    <property type="project" value="UniProtKB-KW"/>
</dbReference>
<keyword evidence="2 10" id="KW-0812">Transmembrane</keyword>
<evidence type="ECO:0000256" key="1">
    <source>
        <dbReference type="ARBA" id="ARBA00004370"/>
    </source>
</evidence>
<evidence type="ECO:0000256" key="2">
    <source>
        <dbReference type="ARBA" id="ARBA00022692"/>
    </source>
</evidence>
<dbReference type="PANTHER" id="PTHR46539">
    <property type="entry name" value="E3 UBIQUITIN-PROTEIN LIGASE ATL42"/>
    <property type="match status" value="1"/>
</dbReference>
<dbReference type="SMART" id="SM00184">
    <property type="entry name" value="RING"/>
    <property type="match status" value="1"/>
</dbReference>
<dbReference type="PANTHER" id="PTHR46539:SF1">
    <property type="entry name" value="E3 UBIQUITIN-PROTEIN LIGASE ATL42"/>
    <property type="match status" value="1"/>
</dbReference>
<dbReference type="AlphaFoldDB" id="A0A2T0FH06"/>
<dbReference type="RefSeq" id="XP_024664209.1">
    <property type="nucleotide sequence ID" value="XM_024808441.1"/>
</dbReference>
<dbReference type="PROSITE" id="PS50089">
    <property type="entry name" value="ZF_RING_2"/>
    <property type="match status" value="1"/>
</dbReference>
<evidence type="ECO:0000256" key="7">
    <source>
        <dbReference type="ARBA" id="ARBA00023136"/>
    </source>
</evidence>
<keyword evidence="4 8" id="KW-0863">Zinc-finger</keyword>
<gene>
    <name evidence="12" type="ORF">B9G98_01884</name>
</gene>
<keyword evidence="6 10" id="KW-1133">Transmembrane helix</keyword>
<dbReference type="STRING" id="45607.A0A2T0FH06"/>
<dbReference type="OrthoDB" id="8062037at2759"/>
<dbReference type="GeneID" id="36515632"/>
<name>A0A2T0FH06_9ASCO</name>
<comment type="caution">
    <text evidence="12">The sequence shown here is derived from an EMBL/GenBank/DDBJ whole genome shotgun (WGS) entry which is preliminary data.</text>
</comment>
<keyword evidence="3" id="KW-0479">Metal-binding</keyword>
<dbReference type="SUPFAM" id="SSF57850">
    <property type="entry name" value="RING/U-box"/>
    <property type="match status" value="1"/>
</dbReference>
<dbReference type="Proteomes" id="UP000238350">
    <property type="component" value="Unassembled WGS sequence"/>
</dbReference>
<dbReference type="Gene3D" id="3.30.40.10">
    <property type="entry name" value="Zinc/RING finger domain, C3HC4 (zinc finger)"/>
    <property type="match status" value="1"/>
</dbReference>
<keyword evidence="7 10" id="KW-0472">Membrane</keyword>
<keyword evidence="5" id="KW-0862">Zinc</keyword>
<evidence type="ECO:0000259" key="11">
    <source>
        <dbReference type="PROSITE" id="PS50089"/>
    </source>
</evidence>
<organism evidence="12 13">
    <name type="scientific">Wickerhamiella sorbophila</name>
    <dbReference type="NCBI Taxonomy" id="45607"/>
    <lineage>
        <taxon>Eukaryota</taxon>
        <taxon>Fungi</taxon>
        <taxon>Dikarya</taxon>
        <taxon>Ascomycota</taxon>
        <taxon>Saccharomycotina</taxon>
        <taxon>Dipodascomycetes</taxon>
        <taxon>Dipodascales</taxon>
        <taxon>Trichomonascaceae</taxon>
        <taxon>Wickerhamiella</taxon>
    </lineage>
</organism>
<proteinExistence type="predicted"/>
<evidence type="ECO:0000256" key="6">
    <source>
        <dbReference type="ARBA" id="ARBA00022989"/>
    </source>
</evidence>
<accession>A0A2T0FH06</accession>
<evidence type="ECO:0000313" key="13">
    <source>
        <dbReference type="Proteomes" id="UP000238350"/>
    </source>
</evidence>
<evidence type="ECO:0000256" key="10">
    <source>
        <dbReference type="SAM" id="Phobius"/>
    </source>
</evidence>
<reference evidence="12 13" key="1">
    <citation type="submission" date="2017-04" db="EMBL/GenBank/DDBJ databases">
        <title>Genome sequencing of [Candida] sorbophila.</title>
        <authorList>
            <person name="Ahn J.O."/>
        </authorList>
    </citation>
    <scope>NUCLEOTIDE SEQUENCE [LARGE SCALE GENOMIC DNA]</scope>
    <source>
        <strain evidence="12 13">DS02</strain>
    </source>
</reference>
<dbReference type="GO" id="GO:0016020">
    <property type="term" value="C:membrane"/>
    <property type="evidence" value="ECO:0007669"/>
    <property type="project" value="UniProtKB-SubCell"/>
</dbReference>
<dbReference type="Pfam" id="PF13639">
    <property type="entry name" value="zf-RING_2"/>
    <property type="match status" value="1"/>
</dbReference>
<feature type="region of interest" description="Disordered" evidence="9">
    <location>
        <begin position="235"/>
        <end position="259"/>
    </location>
</feature>
<evidence type="ECO:0000313" key="12">
    <source>
        <dbReference type="EMBL" id="PRT54264.1"/>
    </source>
</evidence>
<sequence>MDDSKNTTAILDPSETPAAASNASFSLSITFSSSQAQLATVSVSPISSVVTGLERCTNQQFYLATPENFFGNTMMFVSCDTNSTETNKFMDELISGGASCVVFYSRYSSGCTFDTSSPAKYRKIPNLFTMLSTGASSQILTLLNSKNIVSATISTEQTKTSSNNALVAVCIIMVIIAVTLFTVVMIGVIRFHRNPQRYGIPDAQALGYRPPYATRARGLARAVLDSIPLVRVAEPTRVDNEASPQKETPEEPTRNSQAGEQFFETTSVFSSTSTVNTKNKPIVKEQMEETTVPVLHLTLPENAPLDTQVAATYVTEEEDLCPICFEKFYQNEILRELPCKHRFHADCIDPWFLNESSECPLCRIDLALIQNPDQDPSEPTTSAHLRGRLTQRWRKLVHSRRQRFNRQHRD</sequence>
<evidence type="ECO:0000256" key="9">
    <source>
        <dbReference type="SAM" id="MobiDB-lite"/>
    </source>
</evidence>
<keyword evidence="13" id="KW-1185">Reference proteome</keyword>
<evidence type="ECO:0000256" key="4">
    <source>
        <dbReference type="ARBA" id="ARBA00022771"/>
    </source>
</evidence>